<dbReference type="GO" id="GO:0031146">
    <property type="term" value="P:SCF-dependent proteasomal ubiquitin-dependent protein catabolic process"/>
    <property type="evidence" value="ECO:0007669"/>
    <property type="project" value="TreeGrafter"/>
</dbReference>
<evidence type="ECO:0000313" key="9">
    <source>
        <dbReference type="Proteomes" id="UP001237642"/>
    </source>
</evidence>
<dbReference type="SMART" id="SM00367">
    <property type="entry name" value="LRR_CC"/>
    <property type="match status" value="5"/>
</dbReference>
<keyword evidence="3" id="KW-0217">Developmental protein</keyword>
<accession>A0AAD8IXH8</accession>
<sequence length="578" mass="64651">MCLYNVMNYFPEEVLELVFNLLTTHRDRNAVSLVCKSWYSVERYSRERVFIGNCYAISPERMIGRFPRVRSLTLKGKPHFADFNLVPPDWGGFVFPWIEAMVKSGVNLEELKLKRMVVSDDSLELLARSFVNFKSLVLVSCEGFSTDGLAAIASNCRHLRELDLQENEVEDHRGQWLSCFPESCTSLVSLNFACLRGEVNLSALERLVARCRNLSSLKLNHAVPVDALQKILVQAPQLQELGAGSYVHDPDSETCKKLKNTIQNCTSIRSLSGFLEVAPRCLPTVYPVCVNLTSLNLSYAPGIYSKDLIKLIRHCRKLQRLWILDYIGDKGLGVVASSCKELQELRVFPSDLHGAGNNAVTEEGLVAISSGCPKLNSLLYFCQQMTNAALITVAKNCPNFIRFRLCTLNPTIPDPVTMQPLDEGFGAIVQSSKGLKRLSLSGLLTDKVFLYIGMYAEQLEMLSVAFAGGSDKGMVYVLNGCKKLKKLEIRDSPFGNMALLADMGKYETMRSLWMSSCEVTLGACKTLAKKMPNLNVEIINENEQMDANSDDSQKVEKMYLYRTLVGARNDAPEFVWTL</sequence>
<dbReference type="InterPro" id="IPR036047">
    <property type="entry name" value="F-box-like_dom_sf"/>
</dbReference>
<gene>
    <name evidence="8" type="ORF">POM88_010956</name>
</gene>
<dbReference type="Gene3D" id="1.20.1280.50">
    <property type="match status" value="1"/>
</dbReference>
<evidence type="ECO:0000256" key="5">
    <source>
        <dbReference type="ARBA" id="ARBA00023242"/>
    </source>
</evidence>
<dbReference type="Proteomes" id="UP001237642">
    <property type="component" value="Unassembled WGS sequence"/>
</dbReference>
<dbReference type="GO" id="GO:0005634">
    <property type="term" value="C:nucleus"/>
    <property type="evidence" value="ECO:0007669"/>
    <property type="project" value="UniProtKB-SubCell"/>
</dbReference>
<feature type="domain" description="F-box" evidence="7">
    <location>
        <begin position="10"/>
        <end position="51"/>
    </location>
</feature>
<dbReference type="PANTHER" id="PTHR16134:SF45">
    <property type="entry name" value="PROTEIN AUXIN SIGNALING F-BOX 3"/>
    <property type="match status" value="1"/>
</dbReference>
<dbReference type="SUPFAM" id="SSF81383">
    <property type="entry name" value="F-box domain"/>
    <property type="match status" value="1"/>
</dbReference>
<comment type="pathway">
    <text evidence="2">Protein modification; protein ubiquitination.</text>
</comment>
<evidence type="ECO:0000313" key="8">
    <source>
        <dbReference type="EMBL" id="KAK1391900.1"/>
    </source>
</evidence>
<dbReference type="Gene3D" id="3.80.10.10">
    <property type="entry name" value="Ribonuclease Inhibitor"/>
    <property type="match status" value="1"/>
</dbReference>
<comment type="subcellular location">
    <subcellularLocation>
        <location evidence="1">Nucleus</location>
    </subcellularLocation>
</comment>
<dbReference type="GO" id="GO:0019005">
    <property type="term" value="C:SCF ubiquitin ligase complex"/>
    <property type="evidence" value="ECO:0007669"/>
    <property type="project" value="TreeGrafter"/>
</dbReference>
<dbReference type="GO" id="GO:0010011">
    <property type="term" value="F:auxin binding"/>
    <property type="evidence" value="ECO:0007669"/>
    <property type="project" value="UniProtKB-ARBA"/>
</dbReference>
<dbReference type="FunFam" id="3.80.10.10:FF:000029">
    <property type="entry name" value="Transport inhibitor response 1"/>
    <property type="match status" value="1"/>
</dbReference>
<dbReference type="GO" id="GO:0009734">
    <property type="term" value="P:auxin-activated signaling pathway"/>
    <property type="evidence" value="ECO:0007669"/>
    <property type="project" value="UniProtKB-KW"/>
</dbReference>
<protein>
    <submittedName>
        <fullName evidence="8">Auxin signaling F-box protein 2</fullName>
    </submittedName>
</protein>
<dbReference type="SUPFAM" id="SSF52047">
    <property type="entry name" value="RNI-like"/>
    <property type="match status" value="1"/>
</dbReference>
<reference evidence="8" key="2">
    <citation type="submission" date="2023-05" db="EMBL/GenBank/DDBJ databases">
        <authorList>
            <person name="Schelkunov M.I."/>
        </authorList>
    </citation>
    <scope>NUCLEOTIDE SEQUENCE</scope>
    <source>
        <strain evidence="8">Hsosn_3</strain>
        <tissue evidence="8">Leaf</tissue>
    </source>
</reference>
<dbReference type="SMART" id="SM00256">
    <property type="entry name" value="FBOX"/>
    <property type="match status" value="1"/>
</dbReference>
<evidence type="ECO:0000256" key="6">
    <source>
        <dbReference type="ARBA" id="ARBA00023294"/>
    </source>
</evidence>
<organism evidence="8 9">
    <name type="scientific">Heracleum sosnowskyi</name>
    <dbReference type="NCBI Taxonomy" id="360622"/>
    <lineage>
        <taxon>Eukaryota</taxon>
        <taxon>Viridiplantae</taxon>
        <taxon>Streptophyta</taxon>
        <taxon>Embryophyta</taxon>
        <taxon>Tracheophyta</taxon>
        <taxon>Spermatophyta</taxon>
        <taxon>Magnoliopsida</taxon>
        <taxon>eudicotyledons</taxon>
        <taxon>Gunneridae</taxon>
        <taxon>Pentapetalae</taxon>
        <taxon>asterids</taxon>
        <taxon>campanulids</taxon>
        <taxon>Apiales</taxon>
        <taxon>Apiaceae</taxon>
        <taxon>Apioideae</taxon>
        <taxon>apioid superclade</taxon>
        <taxon>Tordylieae</taxon>
        <taxon>Tordyliinae</taxon>
        <taxon>Heracleum</taxon>
    </lineage>
</organism>
<dbReference type="InterPro" id="IPR006553">
    <property type="entry name" value="Leu-rich_rpt_Cys-con_subtyp"/>
</dbReference>
<proteinExistence type="predicted"/>
<evidence type="ECO:0000256" key="1">
    <source>
        <dbReference type="ARBA" id="ARBA00004123"/>
    </source>
</evidence>
<comment type="caution">
    <text evidence="8">The sequence shown here is derived from an EMBL/GenBank/DDBJ whole genome shotgun (WGS) entry which is preliminary data.</text>
</comment>
<dbReference type="FunFam" id="1.20.1280.50:FF:000006">
    <property type="entry name" value="Transport inhibitor response 1"/>
    <property type="match status" value="1"/>
</dbReference>
<keyword evidence="9" id="KW-1185">Reference proteome</keyword>
<dbReference type="InterPro" id="IPR041567">
    <property type="entry name" value="COI1_F-box"/>
</dbReference>
<evidence type="ECO:0000256" key="2">
    <source>
        <dbReference type="ARBA" id="ARBA00004906"/>
    </source>
</evidence>
<evidence type="ECO:0000256" key="4">
    <source>
        <dbReference type="ARBA" id="ARBA00022786"/>
    </source>
</evidence>
<dbReference type="PANTHER" id="PTHR16134">
    <property type="entry name" value="F-BOX/TPR REPEAT PROTEIN POF3"/>
    <property type="match status" value="1"/>
</dbReference>
<keyword evidence="5" id="KW-0539">Nucleus</keyword>
<evidence type="ECO:0000256" key="3">
    <source>
        <dbReference type="ARBA" id="ARBA00022473"/>
    </source>
</evidence>
<keyword evidence="6" id="KW-0927">Auxin signaling pathway</keyword>
<keyword evidence="4" id="KW-0833">Ubl conjugation pathway</keyword>
<evidence type="ECO:0000259" key="7">
    <source>
        <dbReference type="SMART" id="SM00256"/>
    </source>
</evidence>
<dbReference type="GO" id="GO:0010152">
    <property type="term" value="P:pollen maturation"/>
    <property type="evidence" value="ECO:0007669"/>
    <property type="project" value="UniProtKB-ARBA"/>
</dbReference>
<reference evidence="8" key="1">
    <citation type="submission" date="2023-02" db="EMBL/GenBank/DDBJ databases">
        <title>Genome of toxic invasive species Heracleum sosnowskyi carries increased number of genes despite the absence of recent whole-genome duplications.</title>
        <authorList>
            <person name="Schelkunov M."/>
            <person name="Shtratnikova V."/>
            <person name="Makarenko M."/>
            <person name="Klepikova A."/>
            <person name="Omelchenko D."/>
            <person name="Novikova G."/>
            <person name="Obukhova E."/>
            <person name="Bogdanov V."/>
            <person name="Penin A."/>
            <person name="Logacheva M."/>
        </authorList>
    </citation>
    <scope>NUCLEOTIDE SEQUENCE</scope>
    <source>
        <strain evidence="8">Hsosn_3</strain>
        <tissue evidence="8">Leaf</tissue>
    </source>
</reference>
<dbReference type="EMBL" id="JAUIZM010000003">
    <property type="protein sequence ID" value="KAK1391900.1"/>
    <property type="molecule type" value="Genomic_DNA"/>
</dbReference>
<dbReference type="InterPro" id="IPR032675">
    <property type="entry name" value="LRR_dom_sf"/>
</dbReference>
<dbReference type="Pfam" id="PF18791">
    <property type="entry name" value="Transp_inhibit"/>
    <property type="match status" value="1"/>
</dbReference>
<dbReference type="Pfam" id="PF18511">
    <property type="entry name" value="F-box_5"/>
    <property type="match status" value="1"/>
</dbReference>
<name>A0AAD8IXH8_9APIA</name>
<dbReference type="InterPro" id="IPR001810">
    <property type="entry name" value="F-box_dom"/>
</dbReference>
<dbReference type="AlphaFoldDB" id="A0AAD8IXH8"/>
<dbReference type="CDD" id="cd22159">
    <property type="entry name" value="F-box_AtTIR1-like"/>
    <property type="match status" value="1"/>
</dbReference>
<dbReference type="InterPro" id="IPR041101">
    <property type="entry name" value="Transp_inhibit"/>
</dbReference>